<comment type="caution">
    <text evidence="2">The sequence shown here is derived from an EMBL/GenBank/DDBJ whole genome shotgun (WGS) entry which is preliminary data.</text>
</comment>
<organism evidence="2 3">
    <name type="scientific">Hoeflea ulvae</name>
    <dbReference type="NCBI Taxonomy" id="2983764"/>
    <lineage>
        <taxon>Bacteria</taxon>
        <taxon>Pseudomonadati</taxon>
        <taxon>Pseudomonadota</taxon>
        <taxon>Alphaproteobacteria</taxon>
        <taxon>Hyphomicrobiales</taxon>
        <taxon>Rhizobiaceae</taxon>
        <taxon>Hoeflea</taxon>
    </lineage>
</organism>
<keyword evidence="2" id="KW-0413">Isomerase</keyword>
<dbReference type="PANTHER" id="PTHR12110">
    <property type="entry name" value="HYDROXYPYRUVATE ISOMERASE"/>
    <property type="match status" value="1"/>
</dbReference>
<dbReference type="InterPro" id="IPR036237">
    <property type="entry name" value="Xyl_isomerase-like_sf"/>
</dbReference>
<dbReference type="InterPro" id="IPR013022">
    <property type="entry name" value="Xyl_isomerase-like_TIM-brl"/>
</dbReference>
<protein>
    <submittedName>
        <fullName evidence="2">Sugar phosphate isomerase/epimerase</fullName>
    </submittedName>
</protein>
<dbReference type="GO" id="GO:0016853">
    <property type="term" value="F:isomerase activity"/>
    <property type="evidence" value="ECO:0007669"/>
    <property type="project" value="UniProtKB-KW"/>
</dbReference>
<keyword evidence="3" id="KW-1185">Reference proteome</keyword>
<dbReference type="Gene3D" id="3.20.20.150">
    <property type="entry name" value="Divalent-metal-dependent TIM barrel enzymes"/>
    <property type="match status" value="1"/>
</dbReference>
<evidence type="ECO:0000313" key="2">
    <source>
        <dbReference type="EMBL" id="MCY0093801.1"/>
    </source>
</evidence>
<dbReference type="SUPFAM" id="SSF51658">
    <property type="entry name" value="Xylose isomerase-like"/>
    <property type="match status" value="1"/>
</dbReference>
<dbReference type="PANTHER" id="PTHR12110:SF53">
    <property type="entry name" value="BLR5974 PROTEIN"/>
    <property type="match status" value="1"/>
</dbReference>
<accession>A0ABT3YD42</accession>
<dbReference type="Pfam" id="PF01261">
    <property type="entry name" value="AP_endonuc_2"/>
    <property type="match status" value="1"/>
</dbReference>
<dbReference type="InterPro" id="IPR050312">
    <property type="entry name" value="IolE/XylAMocC-like"/>
</dbReference>
<gene>
    <name evidence="2" type="ORF">OEG82_07175</name>
</gene>
<feature type="domain" description="Xylose isomerase-like TIM barrel" evidence="1">
    <location>
        <begin position="25"/>
        <end position="269"/>
    </location>
</feature>
<evidence type="ECO:0000313" key="3">
    <source>
        <dbReference type="Proteomes" id="UP001081283"/>
    </source>
</evidence>
<reference evidence="2" key="1">
    <citation type="submission" date="2022-10" db="EMBL/GenBank/DDBJ databases">
        <title>Hoeflea sp. J2-29, isolated from marine algae.</title>
        <authorList>
            <person name="Kristyanto S."/>
            <person name="Kim J.M."/>
            <person name="Jeon C.O."/>
        </authorList>
    </citation>
    <scope>NUCLEOTIDE SEQUENCE</scope>
    <source>
        <strain evidence="2">J2-29</strain>
    </source>
</reference>
<evidence type="ECO:0000259" key="1">
    <source>
        <dbReference type="Pfam" id="PF01261"/>
    </source>
</evidence>
<dbReference type="Proteomes" id="UP001081283">
    <property type="component" value="Unassembled WGS sequence"/>
</dbReference>
<name>A0ABT3YD42_9HYPH</name>
<dbReference type="RefSeq" id="WP_267611748.1">
    <property type="nucleotide sequence ID" value="NZ_JAOVZQ010000001.1"/>
</dbReference>
<proteinExistence type="predicted"/>
<sequence length="279" mass="30668">MPGTDVAASTFPFLYSHGGLDALKHLRGLGYDKFEMMIFPPHCWPAEMTAADRRAGRDWLEGEGCSLTSFCYPLLDNNPNSVDKLMRDYTLDRYREAIDLASEWNCPYLVAIPGPVNSLINPPTDWMLEWFVEGMKELVAHAKGSGVTLLLENVPFTFLPTAQDMKDTAALIDPSIGVNFDICNSAFIKEDPAEAIRMLGDLVKNVHISDSGPDEFKHERLGSGIVDPGPSFKAMQDIGYQGATVMEIITDALDPNADPDGDIRASHAILAQHGWKPLG</sequence>
<dbReference type="EMBL" id="JAOVZQ010000001">
    <property type="protein sequence ID" value="MCY0093801.1"/>
    <property type="molecule type" value="Genomic_DNA"/>
</dbReference>